<proteinExistence type="predicted"/>
<evidence type="ECO:0000313" key="2">
    <source>
        <dbReference type="WBParaSite" id="ES5_v2.g14316.t1"/>
    </source>
</evidence>
<accession>A0AC34FB18</accession>
<dbReference type="WBParaSite" id="ES5_v2.g14316.t1">
    <property type="protein sequence ID" value="ES5_v2.g14316.t1"/>
    <property type="gene ID" value="ES5_v2.g14316"/>
</dbReference>
<sequence length="386" mass="44052">MESSFSTSKIACPFEIESKFKKSDLIALKDSENGFLKGKYFYAFNIPGLQYHVKIYPNGDEEDNRGETWIYLRVNGSKERKITTKFTIAIESANYSESFDEVYETFTGWGSTCCKSDEFFDSKNKYFVNEEVTIKIKGIFKTDKPLFQKTSTPISIQWKIKEDVLLAKKGLKNGRLISKRRNVPSFSEKPATWGYLNIEMENEKKKIEAVYDISVDSVNYSEVVQEIFDKSEGYGLNLCSTDDLFDPTNGYIADGFLTINFNGILLTETDEKTETIFKKKVKDFTIIIGDKEIKDLVENDLIKKVSPSNVVQIIHFTKTLTASKLHQSCIEFLLKCSKESTPVLGVESLGDRFLATCFLETFRPVDSDAESDNYEDSEVENSDDEE</sequence>
<dbReference type="Proteomes" id="UP000887579">
    <property type="component" value="Unplaced"/>
</dbReference>
<name>A0AC34FB18_9BILA</name>
<protein>
    <submittedName>
        <fullName evidence="2">MATH domain-containing protein</fullName>
    </submittedName>
</protein>
<organism evidence="1 2">
    <name type="scientific">Panagrolaimus sp. ES5</name>
    <dbReference type="NCBI Taxonomy" id="591445"/>
    <lineage>
        <taxon>Eukaryota</taxon>
        <taxon>Metazoa</taxon>
        <taxon>Ecdysozoa</taxon>
        <taxon>Nematoda</taxon>
        <taxon>Chromadorea</taxon>
        <taxon>Rhabditida</taxon>
        <taxon>Tylenchina</taxon>
        <taxon>Panagrolaimomorpha</taxon>
        <taxon>Panagrolaimoidea</taxon>
        <taxon>Panagrolaimidae</taxon>
        <taxon>Panagrolaimus</taxon>
    </lineage>
</organism>
<evidence type="ECO:0000313" key="1">
    <source>
        <dbReference type="Proteomes" id="UP000887579"/>
    </source>
</evidence>
<reference evidence="2" key="1">
    <citation type="submission" date="2022-11" db="UniProtKB">
        <authorList>
            <consortium name="WormBaseParasite"/>
        </authorList>
    </citation>
    <scope>IDENTIFICATION</scope>
</reference>